<reference evidence="1" key="1">
    <citation type="journal article" date="2021" name="Proc. Natl. Acad. Sci. U.S.A.">
        <title>A Catalog of Tens of Thousands of Viruses from Human Metagenomes Reveals Hidden Associations with Chronic Diseases.</title>
        <authorList>
            <person name="Tisza M.J."/>
            <person name="Buck C.B."/>
        </authorList>
    </citation>
    <scope>NUCLEOTIDE SEQUENCE</scope>
    <source>
        <strain evidence="1">CtrpM6</strain>
    </source>
</reference>
<organism evidence="1">
    <name type="scientific">Siphoviridae sp. ctrpM6</name>
    <dbReference type="NCBI Taxonomy" id="2827956"/>
    <lineage>
        <taxon>Viruses</taxon>
        <taxon>Duplodnaviria</taxon>
        <taxon>Heunggongvirae</taxon>
        <taxon>Uroviricota</taxon>
        <taxon>Caudoviricetes</taxon>
    </lineage>
</organism>
<name>A0A8S5T5J5_9CAUD</name>
<proteinExistence type="predicted"/>
<sequence>MKNSFFDFLSYRFFFVPLHPVIKLGCDSSCRFSRLPPWWHCQQWWSVWSFDAQREQWCR</sequence>
<evidence type="ECO:0000313" key="1">
    <source>
        <dbReference type="EMBL" id="DAF58042.1"/>
    </source>
</evidence>
<accession>A0A8S5T5J5</accession>
<protein>
    <submittedName>
        <fullName evidence="1">Uncharacterized protein</fullName>
    </submittedName>
</protein>
<dbReference type="EMBL" id="BK032745">
    <property type="protein sequence ID" value="DAF58042.1"/>
    <property type="molecule type" value="Genomic_DNA"/>
</dbReference>